<protein>
    <recommendedName>
        <fullName evidence="8">Major facilitator superfamily (MFS) profile domain-containing protein</fullName>
    </recommendedName>
</protein>
<dbReference type="HOGENOM" id="CLU_008455_5_4_1"/>
<dbReference type="PANTHER" id="PTHR23502:SF153">
    <property type="entry name" value="MULTIDRUG TRANSPORTER, PUTATIVE (AFU_ORTHOLOGUE AFUA_7G00230)-RELATED"/>
    <property type="match status" value="1"/>
</dbReference>
<feature type="transmembrane region" description="Helical" evidence="5">
    <location>
        <begin position="20"/>
        <end position="44"/>
    </location>
</feature>
<gene>
    <name evidence="6" type="ORF">PV05_08534</name>
</gene>
<evidence type="ECO:0000256" key="2">
    <source>
        <dbReference type="ARBA" id="ARBA00022692"/>
    </source>
</evidence>
<evidence type="ECO:0008006" key="8">
    <source>
        <dbReference type="Google" id="ProtNLM"/>
    </source>
</evidence>
<accession>A0A0D2BKB5</accession>
<feature type="transmembrane region" description="Helical" evidence="5">
    <location>
        <begin position="85"/>
        <end position="105"/>
    </location>
</feature>
<dbReference type="OrthoDB" id="5296287at2759"/>
<name>A0A0D2BKB5_9EURO</name>
<dbReference type="GeneID" id="25330442"/>
<dbReference type="EMBL" id="KN847321">
    <property type="protein sequence ID" value="KIW52926.1"/>
    <property type="molecule type" value="Genomic_DNA"/>
</dbReference>
<dbReference type="Proteomes" id="UP000054342">
    <property type="component" value="Unassembled WGS sequence"/>
</dbReference>
<dbReference type="SUPFAM" id="SSF103473">
    <property type="entry name" value="MFS general substrate transporter"/>
    <property type="match status" value="1"/>
</dbReference>
<keyword evidence="4 5" id="KW-0472">Membrane</keyword>
<proteinExistence type="predicted"/>
<dbReference type="RefSeq" id="XP_013313510.1">
    <property type="nucleotide sequence ID" value="XM_013458056.1"/>
</dbReference>
<dbReference type="InterPro" id="IPR036259">
    <property type="entry name" value="MFS_trans_sf"/>
</dbReference>
<keyword evidence="2 5" id="KW-0812">Transmembrane</keyword>
<organism evidence="6 7">
    <name type="scientific">Exophiala xenobiotica</name>
    <dbReference type="NCBI Taxonomy" id="348802"/>
    <lineage>
        <taxon>Eukaryota</taxon>
        <taxon>Fungi</taxon>
        <taxon>Dikarya</taxon>
        <taxon>Ascomycota</taxon>
        <taxon>Pezizomycotina</taxon>
        <taxon>Eurotiomycetes</taxon>
        <taxon>Chaetothyriomycetidae</taxon>
        <taxon>Chaetothyriales</taxon>
        <taxon>Herpotrichiellaceae</taxon>
        <taxon>Exophiala</taxon>
    </lineage>
</organism>
<dbReference type="Gene3D" id="1.20.1250.20">
    <property type="entry name" value="MFS general substrate transporter like domains"/>
    <property type="match status" value="1"/>
</dbReference>
<dbReference type="GO" id="GO:0022857">
    <property type="term" value="F:transmembrane transporter activity"/>
    <property type="evidence" value="ECO:0007669"/>
    <property type="project" value="TreeGrafter"/>
</dbReference>
<evidence type="ECO:0000256" key="3">
    <source>
        <dbReference type="ARBA" id="ARBA00022989"/>
    </source>
</evidence>
<dbReference type="STRING" id="348802.A0A0D2BKB5"/>
<evidence type="ECO:0000256" key="5">
    <source>
        <dbReference type="SAM" id="Phobius"/>
    </source>
</evidence>
<sequence length="121" mass="12988">MVPVGLLLYGWTAQSQVFWFVPLIGTFLIGFGVINVFTPVGTYLVDAFSDYAASVTAANTGFRSIGGALLPMAGPKLYDALDQGWGNTILAAISLGLMGMIVLAVKYGETLRTHPRYQLKL</sequence>
<reference evidence="6 7" key="1">
    <citation type="submission" date="2015-01" db="EMBL/GenBank/DDBJ databases">
        <title>The Genome Sequence of Exophiala xenobiotica CBS118157.</title>
        <authorList>
            <consortium name="The Broad Institute Genomics Platform"/>
            <person name="Cuomo C."/>
            <person name="de Hoog S."/>
            <person name="Gorbushina A."/>
            <person name="Stielow B."/>
            <person name="Teixiera M."/>
            <person name="Abouelleil A."/>
            <person name="Chapman S.B."/>
            <person name="Priest M."/>
            <person name="Young S.K."/>
            <person name="Wortman J."/>
            <person name="Nusbaum C."/>
            <person name="Birren B."/>
        </authorList>
    </citation>
    <scope>NUCLEOTIDE SEQUENCE [LARGE SCALE GENOMIC DNA]</scope>
    <source>
        <strain evidence="6 7">CBS 118157</strain>
    </source>
</reference>
<keyword evidence="3 5" id="KW-1133">Transmembrane helix</keyword>
<dbReference type="AlphaFoldDB" id="A0A0D2BKB5"/>
<keyword evidence="7" id="KW-1185">Reference proteome</keyword>
<comment type="subcellular location">
    <subcellularLocation>
        <location evidence="1">Membrane</location>
        <topology evidence="1">Multi-pass membrane protein</topology>
    </subcellularLocation>
</comment>
<evidence type="ECO:0000313" key="6">
    <source>
        <dbReference type="EMBL" id="KIW52926.1"/>
    </source>
</evidence>
<evidence type="ECO:0000313" key="7">
    <source>
        <dbReference type="Proteomes" id="UP000054342"/>
    </source>
</evidence>
<evidence type="ECO:0000256" key="1">
    <source>
        <dbReference type="ARBA" id="ARBA00004141"/>
    </source>
</evidence>
<evidence type="ECO:0000256" key="4">
    <source>
        <dbReference type="ARBA" id="ARBA00023136"/>
    </source>
</evidence>
<dbReference type="PANTHER" id="PTHR23502">
    <property type="entry name" value="MAJOR FACILITATOR SUPERFAMILY"/>
    <property type="match status" value="1"/>
</dbReference>
<dbReference type="GO" id="GO:0016020">
    <property type="term" value="C:membrane"/>
    <property type="evidence" value="ECO:0007669"/>
    <property type="project" value="UniProtKB-SubCell"/>
</dbReference>